<protein>
    <recommendedName>
        <fullName evidence="4">Secreted protein</fullName>
    </recommendedName>
</protein>
<evidence type="ECO:0008006" key="4">
    <source>
        <dbReference type="Google" id="ProtNLM"/>
    </source>
</evidence>
<dbReference type="Proteomes" id="UP000754883">
    <property type="component" value="Unassembled WGS sequence"/>
</dbReference>
<organism evidence="2 3">
    <name type="scientific">Clonostachys byssicola</name>
    <dbReference type="NCBI Taxonomy" id="160290"/>
    <lineage>
        <taxon>Eukaryota</taxon>
        <taxon>Fungi</taxon>
        <taxon>Dikarya</taxon>
        <taxon>Ascomycota</taxon>
        <taxon>Pezizomycotina</taxon>
        <taxon>Sordariomycetes</taxon>
        <taxon>Hypocreomycetidae</taxon>
        <taxon>Hypocreales</taxon>
        <taxon>Bionectriaceae</taxon>
        <taxon>Clonostachys</taxon>
    </lineage>
</organism>
<reference evidence="2 3" key="2">
    <citation type="submission" date="2021-10" db="EMBL/GenBank/DDBJ databases">
        <authorList>
            <person name="Piombo E."/>
        </authorList>
    </citation>
    <scope>NUCLEOTIDE SEQUENCE [LARGE SCALE GENOMIC DNA]</scope>
</reference>
<evidence type="ECO:0000313" key="3">
    <source>
        <dbReference type="Proteomes" id="UP000754883"/>
    </source>
</evidence>
<name>A0A9N9Y3Y6_9HYPO</name>
<keyword evidence="3" id="KW-1185">Reference proteome</keyword>
<proteinExistence type="predicted"/>
<feature type="chain" id="PRO_5040336621" description="Secreted protein" evidence="1">
    <location>
        <begin position="22"/>
        <end position="144"/>
    </location>
</feature>
<evidence type="ECO:0000256" key="1">
    <source>
        <dbReference type="SAM" id="SignalP"/>
    </source>
</evidence>
<sequence length="144" mass="16479">MHIRKVAAALLLAASPWLAAAYAPTGDPFMSSIDKKWRSYAITGAKVNTSLMLPGVVECLHSTQASAGTRFRIKWKGFCEDWKGMCIRALIHRYAGMIDNWQAWKPDDRESDEDHGWWKPEDDDWYTPDEDSGWWRADFTLIGI</sequence>
<dbReference type="EMBL" id="CABFNO020001467">
    <property type="protein sequence ID" value="CAG9989549.1"/>
    <property type="molecule type" value="Genomic_DNA"/>
</dbReference>
<reference evidence="3" key="1">
    <citation type="submission" date="2019-06" db="EMBL/GenBank/DDBJ databases">
        <authorList>
            <person name="Broberg M."/>
        </authorList>
    </citation>
    <scope>NUCLEOTIDE SEQUENCE [LARGE SCALE GENOMIC DNA]</scope>
</reference>
<accession>A0A9N9Y3Y6</accession>
<comment type="caution">
    <text evidence="2">The sequence shown here is derived from an EMBL/GenBank/DDBJ whole genome shotgun (WGS) entry which is preliminary data.</text>
</comment>
<dbReference type="OrthoDB" id="5152241at2759"/>
<gene>
    <name evidence="2" type="ORF">CBYS24578_00005243</name>
</gene>
<dbReference type="AlphaFoldDB" id="A0A9N9Y3Y6"/>
<feature type="signal peptide" evidence="1">
    <location>
        <begin position="1"/>
        <end position="21"/>
    </location>
</feature>
<evidence type="ECO:0000313" key="2">
    <source>
        <dbReference type="EMBL" id="CAG9989549.1"/>
    </source>
</evidence>
<keyword evidence="1" id="KW-0732">Signal</keyword>